<name>A0A5B8U175_9ACTN</name>
<dbReference type="EMBL" id="CP042430">
    <property type="protein sequence ID" value="QEC46804.1"/>
    <property type="molecule type" value="Genomic_DNA"/>
</dbReference>
<keyword evidence="1" id="KW-1133">Transmembrane helix</keyword>
<evidence type="ECO:0000313" key="2">
    <source>
        <dbReference type="EMBL" id="QEC46804.1"/>
    </source>
</evidence>
<organism evidence="2 3">
    <name type="scientific">Baekduia soli</name>
    <dbReference type="NCBI Taxonomy" id="496014"/>
    <lineage>
        <taxon>Bacteria</taxon>
        <taxon>Bacillati</taxon>
        <taxon>Actinomycetota</taxon>
        <taxon>Thermoleophilia</taxon>
        <taxon>Solirubrobacterales</taxon>
        <taxon>Baekduiaceae</taxon>
        <taxon>Baekduia</taxon>
    </lineage>
</organism>
<keyword evidence="1" id="KW-0812">Transmembrane</keyword>
<protein>
    <submittedName>
        <fullName evidence="2">DUF4446 family protein</fullName>
    </submittedName>
</protein>
<dbReference type="KEGG" id="bsol:FSW04_03870"/>
<dbReference type="Pfam" id="PF14584">
    <property type="entry name" value="DUF4446"/>
    <property type="match status" value="1"/>
</dbReference>
<dbReference type="RefSeq" id="WP_146916445.1">
    <property type="nucleotide sequence ID" value="NZ_CP042430.1"/>
</dbReference>
<sequence>MDASTAGIVAIAGCAVAAAALVAALIAVLALRRLRADQRVVLGGGAPEDLVAHASRLDQEFRGLHAYVGDVAARLDGRLATAEERLDGAIAYRGLVRFDAYNEMSGRQSCSIALLDARRSGIVLSSIHHRDQARLYVKHLVGGTPELELSPEEAEAVRVALAGEPPPEPPPLP</sequence>
<evidence type="ECO:0000256" key="1">
    <source>
        <dbReference type="SAM" id="Phobius"/>
    </source>
</evidence>
<accession>A0A5B8U175</accession>
<reference evidence="2 3" key="1">
    <citation type="journal article" date="2018" name="J. Microbiol.">
        <title>Baekduia soli gen. nov., sp. nov., a novel bacterium isolated from the soil of Baekdu Mountain and proposal of a novel family name, Baekduiaceae fam. nov.</title>
        <authorList>
            <person name="An D.S."/>
            <person name="Siddiqi M.Z."/>
            <person name="Kim K.H."/>
            <person name="Yu H.S."/>
            <person name="Im W.T."/>
        </authorList>
    </citation>
    <scope>NUCLEOTIDE SEQUENCE [LARGE SCALE GENOMIC DNA]</scope>
    <source>
        <strain evidence="2 3">BR7-21</strain>
    </source>
</reference>
<evidence type="ECO:0000313" key="3">
    <source>
        <dbReference type="Proteomes" id="UP000321805"/>
    </source>
</evidence>
<feature type="transmembrane region" description="Helical" evidence="1">
    <location>
        <begin position="6"/>
        <end position="31"/>
    </location>
</feature>
<dbReference type="OrthoDB" id="5244042at2"/>
<gene>
    <name evidence="2" type="ORF">FSW04_03870</name>
</gene>
<dbReference type="InterPro" id="IPR027981">
    <property type="entry name" value="DUF4446"/>
</dbReference>
<dbReference type="Proteomes" id="UP000321805">
    <property type="component" value="Chromosome"/>
</dbReference>
<dbReference type="AlphaFoldDB" id="A0A5B8U175"/>
<proteinExistence type="predicted"/>
<keyword evidence="1" id="KW-0472">Membrane</keyword>
<keyword evidence="3" id="KW-1185">Reference proteome</keyword>